<gene>
    <name evidence="2" type="ORF">g.7852</name>
</gene>
<evidence type="ECO:0000256" key="1">
    <source>
        <dbReference type="SAM" id="MobiDB-lite"/>
    </source>
</evidence>
<dbReference type="EMBL" id="GDQN01007091">
    <property type="protein sequence ID" value="JAT83963.1"/>
    <property type="molecule type" value="Transcribed_RNA"/>
</dbReference>
<dbReference type="OrthoDB" id="7483379at2759"/>
<dbReference type="AlphaFoldDB" id="A0A1E1WAF9"/>
<sequence length="418" mass="46570">MGDSDQDKADNLSASEGSRNEMSRSRPLSAGSGASKRRRSSSSNSESSSSDSSGGEVKRRRRGESDIDFHDLVNKVNLLTSVLLQTPSLQSSVNVPCSKTLPAPNATRELALGPNPDFCLQRPIVADNTTVVEPRHLSLSHISTALKAPLVPPADPVHLRRLEVLQKFGDPAWKDVRYTESLKAHNASPGFVDLEVNDELRQFAKGKDYVASSEKMLAAICNGLLTQRELLNENLQEFINWTASASTVLSPDNIFDKISELFQPSSKFHKVSEEIMQMVCGKRAEFIENRRERILGEVANKNLREGLRKIPPSSRHLFDENPLQTYIQNTGGMDKWVRPWYYGEKNTRKINSNPGNKQIKPGPSRESNNQSFRPRGNDSGKNKTSAHTGIPKQSAQDHGKHKKFFRKDGQAKKNQSDK</sequence>
<feature type="compositionally biased region" description="Low complexity" evidence="1">
    <location>
        <begin position="41"/>
        <end position="55"/>
    </location>
</feature>
<feature type="region of interest" description="Disordered" evidence="1">
    <location>
        <begin position="1"/>
        <end position="63"/>
    </location>
</feature>
<proteinExistence type="predicted"/>
<reference evidence="2" key="1">
    <citation type="submission" date="2015-09" db="EMBL/GenBank/DDBJ databases">
        <title>De novo assembly of Pectinophora gossypiella (Pink Bollworm) gut transcriptome.</title>
        <authorList>
            <person name="Tassone E.E."/>
        </authorList>
    </citation>
    <scope>NUCLEOTIDE SEQUENCE</scope>
</reference>
<feature type="compositionally biased region" description="Basic and acidic residues" evidence="1">
    <location>
        <begin position="1"/>
        <end position="10"/>
    </location>
</feature>
<feature type="region of interest" description="Disordered" evidence="1">
    <location>
        <begin position="346"/>
        <end position="418"/>
    </location>
</feature>
<name>A0A1E1WAF9_PECGO</name>
<organism evidence="2">
    <name type="scientific">Pectinophora gossypiella</name>
    <name type="common">Cotton pink bollworm</name>
    <name type="synonym">Depressaria gossypiella</name>
    <dbReference type="NCBI Taxonomy" id="13191"/>
    <lineage>
        <taxon>Eukaryota</taxon>
        <taxon>Metazoa</taxon>
        <taxon>Ecdysozoa</taxon>
        <taxon>Arthropoda</taxon>
        <taxon>Hexapoda</taxon>
        <taxon>Insecta</taxon>
        <taxon>Pterygota</taxon>
        <taxon>Neoptera</taxon>
        <taxon>Endopterygota</taxon>
        <taxon>Lepidoptera</taxon>
        <taxon>Glossata</taxon>
        <taxon>Ditrysia</taxon>
        <taxon>Gelechioidea</taxon>
        <taxon>Gelechiidae</taxon>
        <taxon>Apatetrinae</taxon>
        <taxon>Pectinophora</taxon>
    </lineage>
</organism>
<protein>
    <submittedName>
        <fullName evidence="2">Uncharacterized protein</fullName>
    </submittedName>
</protein>
<accession>A0A1E1WAF9</accession>
<feature type="compositionally biased region" description="Polar residues" evidence="1">
    <location>
        <begin position="382"/>
        <end position="396"/>
    </location>
</feature>
<feature type="compositionally biased region" description="Basic and acidic residues" evidence="1">
    <location>
        <begin position="406"/>
        <end position="418"/>
    </location>
</feature>
<evidence type="ECO:0000313" key="2">
    <source>
        <dbReference type="EMBL" id="JAT83963.1"/>
    </source>
</evidence>